<feature type="compositionally biased region" description="Polar residues" evidence="11">
    <location>
        <begin position="547"/>
        <end position="556"/>
    </location>
</feature>
<evidence type="ECO:0000256" key="6">
    <source>
        <dbReference type="ARBA" id="ARBA00022989"/>
    </source>
</evidence>
<dbReference type="InterPro" id="IPR000483">
    <property type="entry name" value="Cys-rich_flank_reg_C"/>
</dbReference>
<dbReference type="PROSITE" id="PS50835">
    <property type="entry name" value="IG_LIKE"/>
    <property type="match status" value="1"/>
</dbReference>
<dbReference type="SUPFAM" id="SSF52058">
    <property type="entry name" value="L domain-like"/>
    <property type="match status" value="1"/>
</dbReference>
<feature type="transmembrane region" description="Helical" evidence="12">
    <location>
        <begin position="375"/>
        <end position="398"/>
    </location>
</feature>
<evidence type="ECO:0000256" key="7">
    <source>
        <dbReference type="ARBA" id="ARBA00023136"/>
    </source>
</evidence>
<dbReference type="SUPFAM" id="SSF48726">
    <property type="entry name" value="Immunoglobulin"/>
    <property type="match status" value="1"/>
</dbReference>
<keyword evidence="2" id="KW-0433">Leucine-rich repeat</keyword>
<evidence type="ECO:0000256" key="4">
    <source>
        <dbReference type="ARBA" id="ARBA00022729"/>
    </source>
</evidence>
<reference evidence="16" key="1">
    <citation type="submission" date="2017-01" db="EMBL/GenBank/DDBJ databases">
        <title>Comparative genomics of anhydrobiosis in the tardigrade Hypsibius dujardini.</title>
        <authorList>
            <person name="Yoshida Y."/>
            <person name="Koutsovoulos G."/>
            <person name="Laetsch D."/>
            <person name="Stevens L."/>
            <person name="Kumar S."/>
            <person name="Horikawa D."/>
            <person name="Ishino K."/>
            <person name="Komine S."/>
            <person name="Tomita M."/>
            <person name="Blaxter M."/>
            <person name="Arakawa K."/>
        </authorList>
    </citation>
    <scope>NUCLEOTIDE SEQUENCE [LARGE SCALE GENOMIC DNA]</scope>
    <source>
        <strain evidence="16">Z151</strain>
    </source>
</reference>
<dbReference type="FunFam" id="3.80.10.10:FF:000732">
    <property type="entry name" value="GD11101"/>
    <property type="match status" value="1"/>
</dbReference>
<dbReference type="SMART" id="SM00408">
    <property type="entry name" value="IGc2"/>
    <property type="match status" value="1"/>
</dbReference>
<keyword evidence="5" id="KW-0677">Repeat</keyword>
<keyword evidence="7 12" id="KW-0472">Membrane</keyword>
<evidence type="ECO:0000256" key="1">
    <source>
        <dbReference type="ARBA" id="ARBA00004167"/>
    </source>
</evidence>
<feature type="domain" description="Ig-like" evidence="14">
    <location>
        <begin position="267"/>
        <end position="366"/>
    </location>
</feature>
<gene>
    <name evidence="15" type="ORF">BV898_04766</name>
</gene>
<keyword evidence="8" id="KW-1015">Disulfide bond</keyword>
<feature type="region of interest" description="Disordered" evidence="11">
    <location>
        <begin position="527"/>
        <end position="593"/>
    </location>
</feature>
<dbReference type="InterPro" id="IPR032675">
    <property type="entry name" value="LRR_dom_sf"/>
</dbReference>
<dbReference type="Proteomes" id="UP000192578">
    <property type="component" value="Unassembled WGS sequence"/>
</dbReference>
<dbReference type="Pfam" id="PF07679">
    <property type="entry name" value="I-set"/>
    <property type="match status" value="1"/>
</dbReference>
<feature type="compositionally biased region" description="Low complexity" evidence="11">
    <location>
        <begin position="572"/>
        <end position="586"/>
    </location>
</feature>
<dbReference type="InterPro" id="IPR001611">
    <property type="entry name" value="Leu-rich_rpt"/>
</dbReference>
<dbReference type="FunFam" id="2.60.40.10:FF:000032">
    <property type="entry name" value="palladin isoform X1"/>
    <property type="match status" value="1"/>
</dbReference>
<evidence type="ECO:0000256" key="8">
    <source>
        <dbReference type="ARBA" id="ARBA00023157"/>
    </source>
</evidence>
<keyword evidence="4 13" id="KW-0732">Signal</keyword>
<keyword evidence="16" id="KW-1185">Reference proteome</keyword>
<feature type="chain" id="PRO_5010730741" evidence="13">
    <location>
        <begin position="25"/>
        <end position="636"/>
    </location>
</feature>
<evidence type="ECO:0000313" key="15">
    <source>
        <dbReference type="EMBL" id="OQV21280.1"/>
    </source>
</evidence>
<dbReference type="Pfam" id="PF13855">
    <property type="entry name" value="LRR_8"/>
    <property type="match status" value="2"/>
</dbReference>
<dbReference type="AlphaFoldDB" id="A0A1W0X1H7"/>
<dbReference type="SMART" id="SM00082">
    <property type="entry name" value="LRRCT"/>
    <property type="match status" value="1"/>
</dbReference>
<evidence type="ECO:0000256" key="12">
    <source>
        <dbReference type="SAM" id="Phobius"/>
    </source>
</evidence>
<keyword evidence="6 12" id="KW-1133">Transmembrane helix</keyword>
<dbReference type="PANTHER" id="PTHR24369:SF210">
    <property type="entry name" value="CHAOPTIN-RELATED"/>
    <property type="match status" value="1"/>
</dbReference>
<dbReference type="Gene3D" id="3.80.10.10">
    <property type="entry name" value="Ribonuclease Inhibitor"/>
    <property type="match status" value="2"/>
</dbReference>
<keyword evidence="9" id="KW-0325">Glycoprotein</keyword>
<accession>A0A1W0X1H7</accession>
<evidence type="ECO:0000256" key="11">
    <source>
        <dbReference type="SAM" id="MobiDB-lite"/>
    </source>
</evidence>
<sequence>MDNWSRRFPSLLACIFLFVSGTSALPCPNACKCEWRNGLPTADCSNLNLTAIPSNIPSNVLVLDLSGNSIRSVGNSTFLRHNLAHLIKLDLSHCELERLEGGAFRGMSNLRELNLDGNNFPELPHADVFRDIRSLRSLSLRFNSLRGGIPSDAFEALQQLETLDLSSSQINHIDEEGFGGLANLRSLQLNGNQLRRLTVPTLISLKSLQQLDLHNNPWNCDCRVRDVNQWMHQRQVGSGFRPACAHPAKLQGVAWDAVPTDQLVCAPEILSIEAFDILPGRNISIECAVFGDPLPTVTWYYQHHPVDFHANASKYEAHSQNLTTTHHHHHQVHILIIRNASEVDGGLYQCRASNRAGNTTGTLPLFQPTGLLTPIGIAVLAIALLVAVGMLVALVLYCRRCGGNTNILPLSKLWTKDKIPSLHNGGSSSSSSDKFHGVTYFRSSDVTLSTSSSSASATSSAAAEEAKLLLINSDMISVDSSGNKASITNQRERSGNLLLLTVENEVSGGGGDRISSCDLRTTVGQQHCNGHEEDKDSGIQHEEDSSVGRNDSSAGTQDCFPDSDHESGTGSGPTTIGTTSVTTIPGRSVTFSPNMCAPYPVRSSLRRSPALSHGHGQPLKVNFVSSDYDTYLGTEV</sequence>
<dbReference type="PANTHER" id="PTHR24369">
    <property type="entry name" value="ANTIGEN BSP, PUTATIVE-RELATED"/>
    <property type="match status" value="1"/>
</dbReference>
<dbReference type="PROSITE" id="PS51450">
    <property type="entry name" value="LRR"/>
    <property type="match status" value="1"/>
</dbReference>
<dbReference type="InterPro" id="IPR003598">
    <property type="entry name" value="Ig_sub2"/>
</dbReference>
<dbReference type="InterPro" id="IPR007110">
    <property type="entry name" value="Ig-like_dom"/>
</dbReference>
<dbReference type="InterPro" id="IPR013098">
    <property type="entry name" value="Ig_I-set"/>
</dbReference>
<dbReference type="InterPro" id="IPR036179">
    <property type="entry name" value="Ig-like_dom_sf"/>
</dbReference>
<name>A0A1W0X1H7_HYPEX</name>
<dbReference type="FunFam" id="3.80.10.10:FF:000082">
    <property type="entry name" value="Leucine-rich repeat-containing 24"/>
    <property type="match status" value="1"/>
</dbReference>
<organism evidence="15 16">
    <name type="scientific">Hypsibius exemplaris</name>
    <name type="common">Freshwater tardigrade</name>
    <dbReference type="NCBI Taxonomy" id="2072580"/>
    <lineage>
        <taxon>Eukaryota</taxon>
        <taxon>Metazoa</taxon>
        <taxon>Ecdysozoa</taxon>
        <taxon>Tardigrada</taxon>
        <taxon>Eutardigrada</taxon>
        <taxon>Parachela</taxon>
        <taxon>Hypsibioidea</taxon>
        <taxon>Hypsibiidae</taxon>
        <taxon>Hypsibius</taxon>
    </lineage>
</organism>
<feature type="compositionally biased region" description="Basic and acidic residues" evidence="11">
    <location>
        <begin position="529"/>
        <end position="546"/>
    </location>
</feature>
<evidence type="ECO:0000256" key="10">
    <source>
        <dbReference type="ARBA" id="ARBA00023319"/>
    </source>
</evidence>
<feature type="signal peptide" evidence="13">
    <location>
        <begin position="1"/>
        <end position="24"/>
    </location>
</feature>
<evidence type="ECO:0000313" key="16">
    <source>
        <dbReference type="Proteomes" id="UP000192578"/>
    </source>
</evidence>
<dbReference type="Gene3D" id="2.60.40.10">
    <property type="entry name" value="Immunoglobulins"/>
    <property type="match status" value="1"/>
</dbReference>
<dbReference type="InterPro" id="IPR003599">
    <property type="entry name" value="Ig_sub"/>
</dbReference>
<keyword evidence="3 12" id="KW-0812">Transmembrane</keyword>
<evidence type="ECO:0000256" key="9">
    <source>
        <dbReference type="ARBA" id="ARBA00023180"/>
    </source>
</evidence>
<evidence type="ECO:0000256" key="5">
    <source>
        <dbReference type="ARBA" id="ARBA00022737"/>
    </source>
</evidence>
<comment type="subcellular location">
    <subcellularLocation>
        <location evidence="1">Membrane</location>
        <topology evidence="1">Single-pass membrane protein</topology>
    </subcellularLocation>
</comment>
<dbReference type="SMART" id="SM00369">
    <property type="entry name" value="LRR_TYP"/>
    <property type="match status" value="6"/>
</dbReference>
<comment type="caution">
    <text evidence="15">The sequence shown here is derived from an EMBL/GenBank/DDBJ whole genome shotgun (WGS) entry which is preliminary data.</text>
</comment>
<dbReference type="InterPro" id="IPR013783">
    <property type="entry name" value="Ig-like_fold"/>
</dbReference>
<dbReference type="InterPro" id="IPR003591">
    <property type="entry name" value="Leu-rich_rpt_typical-subtyp"/>
</dbReference>
<dbReference type="SMART" id="SM00409">
    <property type="entry name" value="IG"/>
    <property type="match status" value="1"/>
</dbReference>
<evidence type="ECO:0000259" key="14">
    <source>
        <dbReference type="PROSITE" id="PS50835"/>
    </source>
</evidence>
<dbReference type="EMBL" id="MTYJ01000024">
    <property type="protein sequence ID" value="OQV21280.1"/>
    <property type="molecule type" value="Genomic_DNA"/>
</dbReference>
<keyword evidence="10" id="KW-0393">Immunoglobulin domain</keyword>
<evidence type="ECO:0000256" key="3">
    <source>
        <dbReference type="ARBA" id="ARBA00022692"/>
    </source>
</evidence>
<evidence type="ECO:0000256" key="2">
    <source>
        <dbReference type="ARBA" id="ARBA00022614"/>
    </source>
</evidence>
<evidence type="ECO:0000256" key="13">
    <source>
        <dbReference type="SAM" id="SignalP"/>
    </source>
</evidence>
<proteinExistence type="predicted"/>
<protein>
    <submittedName>
        <fullName evidence="15">Immunoglobulin superfamily containing leucine-rich repeat protein</fullName>
    </submittedName>
</protein>
<dbReference type="GO" id="GO:0005886">
    <property type="term" value="C:plasma membrane"/>
    <property type="evidence" value="ECO:0007669"/>
    <property type="project" value="TreeGrafter"/>
</dbReference>
<dbReference type="OrthoDB" id="643377at2759"/>
<dbReference type="InterPro" id="IPR050541">
    <property type="entry name" value="LRR_TM_domain-containing"/>
</dbReference>